<accession>A0A974NTM6</accession>
<evidence type="ECO:0000256" key="5">
    <source>
        <dbReference type="ARBA" id="ARBA00022741"/>
    </source>
</evidence>
<dbReference type="PROSITE" id="PS50109">
    <property type="entry name" value="HIS_KIN"/>
    <property type="match status" value="1"/>
</dbReference>
<dbReference type="PROSITE" id="PS50112">
    <property type="entry name" value="PAS"/>
    <property type="match status" value="1"/>
</dbReference>
<dbReference type="Pfam" id="PF00512">
    <property type="entry name" value="HisKA"/>
    <property type="match status" value="1"/>
</dbReference>
<keyword evidence="4" id="KW-0808">Transferase</keyword>
<dbReference type="Pfam" id="PF13426">
    <property type="entry name" value="PAS_9"/>
    <property type="match status" value="1"/>
</dbReference>
<dbReference type="InterPro" id="IPR003018">
    <property type="entry name" value="GAF"/>
</dbReference>
<dbReference type="SMART" id="SM00388">
    <property type="entry name" value="HisKA"/>
    <property type="match status" value="1"/>
</dbReference>
<organism evidence="14 15">
    <name type="scientific">Sphingomonas aliaeris</name>
    <dbReference type="NCBI Taxonomy" id="2759526"/>
    <lineage>
        <taxon>Bacteria</taxon>
        <taxon>Pseudomonadati</taxon>
        <taxon>Pseudomonadota</taxon>
        <taxon>Alphaproteobacteria</taxon>
        <taxon>Sphingomonadales</taxon>
        <taxon>Sphingomonadaceae</taxon>
        <taxon>Sphingomonas</taxon>
    </lineage>
</organism>
<dbReference type="InterPro" id="IPR013655">
    <property type="entry name" value="PAS_fold_3"/>
</dbReference>
<evidence type="ECO:0000256" key="3">
    <source>
        <dbReference type="ARBA" id="ARBA00022553"/>
    </source>
</evidence>
<dbReference type="CDD" id="cd00130">
    <property type="entry name" value="PAS"/>
    <property type="match status" value="2"/>
</dbReference>
<dbReference type="SUPFAM" id="SSF52172">
    <property type="entry name" value="CheY-like"/>
    <property type="match status" value="1"/>
</dbReference>
<dbReference type="InterPro" id="IPR035965">
    <property type="entry name" value="PAS-like_dom_sf"/>
</dbReference>
<evidence type="ECO:0000256" key="8">
    <source>
        <dbReference type="ARBA" id="ARBA00023012"/>
    </source>
</evidence>
<dbReference type="PANTHER" id="PTHR43065">
    <property type="entry name" value="SENSOR HISTIDINE KINASE"/>
    <property type="match status" value="1"/>
</dbReference>
<dbReference type="InterPro" id="IPR004358">
    <property type="entry name" value="Sig_transdc_His_kin-like_C"/>
</dbReference>
<feature type="domain" description="PAC" evidence="13">
    <location>
        <begin position="379"/>
        <end position="431"/>
    </location>
</feature>
<keyword evidence="15" id="KW-1185">Reference proteome</keyword>
<reference evidence="15" key="1">
    <citation type="submission" date="2020-09" db="EMBL/GenBank/DDBJ databases">
        <title>Sphingomonas sp., a new species isolated from pork steak.</title>
        <authorList>
            <person name="Heidler von Heilborn D."/>
        </authorList>
    </citation>
    <scope>NUCLEOTIDE SEQUENCE [LARGE SCALE GENOMIC DNA]</scope>
</reference>
<dbReference type="Pfam" id="PF00072">
    <property type="entry name" value="Response_reg"/>
    <property type="match status" value="1"/>
</dbReference>
<dbReference type="PANTHER" id="PTHR43065:SF46">
    <property type="entry name" value="C4-DICARBOXYLATE TRANSPORT SENSOR PROTEIN DCTB"/>
    <property type="match status" value="1"/>
</dbReference>
<keyword evidence="6" id="KW-0418">Kinase</keyword>
<evidence type="ECO:0000313" key="15">
    <source>
        <dbReference type="Proteomes" id="UP000595894"/>
    </source>
</evidence>
<dbReference type="InterPro" id="IPR001789">
    <property type="entry name" value="Sig_transdc_resp-reg_receiver"/>
</dbReference>
<dbReference type="Pfam" id="PF02518">
    <property type="entry name" value="HATPase_c"/>
    <property type="match status" value="1"/>
</dbReference>
<dbReference type="InterPro" id="IPR005467">
    <property type="entry name" value="His_kinase_dom"/>
</dbReference>
<gene>
    <name evidence="14" type="ORF">H5J25_15000</name>
</gene>
<dbReference type="Pfam" id="PF01590">
    <property type="entry name" value="GAF"/>
    <property type="match status" value="1"/>
</dbReference>
<dbReference type="PROSITE" id="PS50113">
    <property type="entry name" value="PAC"/>
    <property type="match status" value="2"/>
</dbReference>
<keyword evidence="5" id="KW-0547">Nucleotide-binding</keyword>
<evidence type="ECO:0000313" key="14">
    <source>
        <dbReference type="EMBL" id="QQV76711.1"/>
    </source>
</evidence>
<dbReference type="Gene3D" id="1.10.287.130">
    <property type="match status" value="1"/>
</dbReference>
<evidence type="ECO:0000259" key="11">
    <source>
        <dbReference type="PROSITE" id="PS50110"/>
    </source>
</evidence>
<dbReference type="KEGG" id="sari:H5J25_15000"/>
<evidence type="ECO:0000256" key="7">
    <source>
        <dbReference type="ARBA" id="ARBA00022840"/>
    </source>
</evidence>
<feature type="modified residue" description="4-aspartylphosphate" evidence="9">
    <location>
        <position position="760"/>
    </location>
</feature>
<evidence type="ECO:0000256" key="6">
    <source>
        <dbReference type="ARBA" id="ARBA00022777"/>
    </source>
</evidence>
<dbReference type="EC" id="2.7.13.3" evidence="2"/>
<dbReference type="Gene3D" id="2.10.70.100">
    <property type="match status" value="1"/>
</dbReference>
<keyword evidence="8" id="KW-0902">Two-component regulatory system</keyword>
<evidence type="ECO:0000256" key="9">
    <source>
        <dbReference type="PROSITE-ProRule" id="PRU00169"/>
    </source>
</evidence>
<dbReference type="InterPro" id="IPR036890">
    <property type="entry name" value="HATPase_C_sf"/>
</dbReference>
<feature type="domain" description="Histidine kinase" evidence="10">
    <location>
        <begin position="469"/>
        <end position="689"/>
    </location>
</feature>
<dbReference type="SUPFAM" id="SSF55781">
    <property type="entry name" value="GAF domain-like"/>
    <property type="match status" value="1"/>
</dbReference>
<proteinExistence type="predicted"/>
<dbReference type="Proteomes" id="UP000595894">
    <property type="component" value="Chromosome"/>
</dbReference>
<evidence type="ECO:0000259" key="13">
    <source>
        <dbReference type="PROSITE" id="PS50113"/>
    </source>
</evidence>
<evidence type="ECO:0000256" key="1">
    <source>
        <dbReference type="ARBA" id="ARBA00000085"/>
    </source>
</evidence>
<feature type="domain" description="PAS" evidence="12">
    <location>
        <begin position="16"/>
        <end position="73"/>
    </location>
</feature>
<evidence type="ECO:0000259" key="12">
    <source>
        <dbReference type="PROSITE" id="PS50112"/>
    </source>
</evidence>
<dbReference type="EMBL" id="CP061035">
    <property type="protein sequence ID" value="QQV76711.1"/>
    <property type="molecule type" value="Genomic_DNA"/>
</dbReference>
<dbReference type="InterPro" id="IPR000014">
    <property type="entry name" value="PAS"/>
</dbReference>
<dbReference type="Gene3D" id="3.40.50.2300">
    <property type="match status" value="1"/>
</dbReference>
<dbReference type="GO" id="GO:0000155">
    <property type="term" value="F:phosphorelay sensor kinase activity"/>
    <property type="evidence" value="ECO:0007669"/>
    <property type="project" value="InterPro"/>
</dbReference>
<dbReference type="InterPro" id="IPR011006">
    <property type="entry name" value="CheY-like_superfamily"/>
</dbReference>
<dbReference type="NCBIfam" id="TIGR00229">
    <property type="entry name" value="sensory_box"/>
    <property type="match status" value="2"/>
</dbReference>
<evidence type="ECO:0000259" key="10">
    <source>
        <dbReference type="PROSITE" id="PS50109"/>
    </source>
</evidence>
<dbReference type="SMART" id="SM00091">
    <property type="entry name" value="PAS"/>
    <property type="match status" value="2"/>
</dbReference>
<dbReference type="SUPFAM" id="SSF55785">
    <property type="entry name" value="PYP-like sensor domain (PAS domain)"/>
    <property type="match status" value="2"/>
</dbReference>
<dbReference type="PRINTS" id="PR00344">
    <property type="entry name" value="BCTRLSENSOR"/>
</dbReference>
<dbReference type="InterPro" id="IPR036097">
    <property type="entry name" value="HisK_dim/P_sf"/>
</dbReference>
<dbReference type="InterPro" id="IPR003594">
    <property type="entry name" value="HATPase_dom"/>
</dbReference>
<evidence type="ECO:0000256" key="2">
    <source>
        <dbReference type="ARBA" id="ARBA00012438"/>
    </source>
</evidence>
<dbReference type="InterPro" id="IPR029016">
    <property type="entry name" value="GAF-like_dom_sf"/>
</dbReference>
<dbReference type="RefSeq" id="WP_202092343.1">
    <property type="nucleotide sequence ID" value="NZ_CP061035.1"/>
</dbReference>
<dbReference type="InterPro" id="IPR001610">
    <property type="entry name" value="PAC"/>
</dbReference>
<feature type="domain" description="Response regulatory" evidence="11">
    <location>
        <begin position="710"/>
        <end position="819"/>
    </location>
</feature>
<comment type="catalytic activity">
    <reaction evidence="1">
        <text>ATP + protein L-histidine = ADP + protein N-phospho-L-histidine.</text>
        <dbReference type="EC" id="2.7.13.3"/>
    </reaction>
</comment>
<dbReference type="SMART" id="SM00086">
    <property type="entry name" value="PAC"/>
    <property type="match status" value="2"/>
</dbReference>
<keyword evidence="3 9" id="KW-0597">Phosphoprotein</keyword>
<dbReference type="Gene3D" id="3.30.450.20">
    <property type="entry name" value="PAS domain"/>
    <property type="match status" value="2"/>
</dbReference>
<dbReference type="GO" id="GO:0005524">
    <property type="term" value="F:ATP binding"/>
    <property type="evidence" value="ECO:0007669"/>
    <property type="project" value="UniProtKB-KW"/>
</dbReference>
<dbReference type="PROSITE" id="PS50110">
    <property type="entry name" value="RESPONSE_REGULATORY"/>
    <property type="match status" value="1"/>
</dbReference>
<keyword evidence="7" id="KW-0067">ATP-binding</keyword>
<dbReference type="SMART" id="SM00448">
    <property type="entry name" value="REC"/>
    <property type="match status" value="1"/>
</dbReference>
<dbReference type="SUPFAM" id="SSF55874">
    <property type="entry name" value="ATPase domain of HSP90 chaperone/DNA topoisomerase II/histidine kinase"/>
    <property type="match status" value="1"/>
</dbReference>
<evidence type="ECO:0000256" key="4">
    <source>
        <dbReference type="ARBA" id="ARBA00022679"/>
    </source>
</evidence>
<dbReference type="Gene3D" id="3.30.450.40">
    <property type="match status" value="1"/>
</dbReference>
<dbReference type="InterPro" id="IPR003661">
    <property type="entry name" value="HisK_dim/P_dom"/>
</dbReference>
<dbReference type="SMART" id="SM00065">
    <property type="entry name" value="GAF"/>
    <property type="match status" value="1"/>
</dbReference>
<protein>
    <recommendedName>
        <fullName evidence="2">histidine kinase</fullName>
        <ecNumber evidence="2">2.7.13.3</ecNumber>
    </recommendedName>
</protein>
<dbReference type="Pfam" id="PF08447">
    <property type="entry name" value="PAS_3"/>
    <property type="match status" value="1"/>
</dbReference>
<dbReference type="SMART" id="SM00387">
    <property type="entry name" value="HATPase_c"/>
    <property type="match status" value="1"/>
</dbReference>
<dbReference type="InterPro" id="IPR000700">
    <property type="entry name" value="PAS-assoc_C"/>
</dbReference>
<feature type="domain" description="PAC" evidence="13">
    <location>
        <begin position="91"/>
        <end position="143"/>
    </location>
</feature>
<dbReference type="GO" id="GO:0006355">
    <property type="term" value="P:regulation of DNA-templated transcription"/>
    <property type="evidence" value="ECO:0007669"/>
    <property type="project" value="InterPro"/>
</dbReference>
<dbReference type="CDD" id="cd00082">
    <property type="entry name" value="HisKA"/>
    <property type="match status" value="1"/>
</dbReference>
<dbReference type="SUPFAM" id="SSF47384">
    <property type="entry name" value="Homodimeric domain of signal transducing histidine kinase"/>
    <property type="match status" value="1"/>
</dbReference>
<name>A0A974NTM6_9SPHN</name>
<dbReference type="AlphaFoldDB" id="A0A974NTM6"/>
<sequence>MGQLKLRLTLRHREESEARQRAMVESATDYAIIATDLTGNVIEWNTGAEYIFGWSEKEMLGQSADRMFTAEDRASGCIEKEMKAARETGRGGDERWRLRKDGTRLWASGAIMPLKTQDGDLVGYLKVLRDRTDERCREERLALMSRISAALLDARDPDAVLRPLLEQSRQLLGFDECYSYALTPDREHLTLTFSIESSQDMRDMLVNIGLDVPISGIVAQTRQPLVIDNLQETTAQRYEIGRASGYRAFAAFPIVAGDTLHGVMSFLSRDRTSFDDEALDFFATIARYVAVVRSRLQNERAIGEGEEKLRFAMEAAGQGDWELDIPSLTFLPSDQCKVNFGRSPDEPFTYDQLVESVHPDDRPRMWNTVTATVEMRGLYDIEYRCIRTDGSVGWVHITGRPTYAEDGTPLSLLGVSSDISERKAAEIALTALNDTLEQRVEDTIAERELAQSALRQSQKMEAMGQLTGGVAHDFNNLLTPIIGSLDLLNRRSTNTEREARLIDGALQSAERAKVLVQRLLAFARRQPLQSGAVDVAALVNGMVDLIESTSGAQFAVRTDLAPELPPALADANQLEMAILNLAVNARDAMPDGGMLTVSARLEDEDAAIASGLAGGRWIRLSVADNGIGMDAETARRAIEPFYSTKGIGKGTGLGLSMVHGLALQLGGTMTITSALGLGTRVDLWLPISTAAVEAGPASIPAAPDMPRSGRVLVVDDEPLVRMTTADMLQNLGYEAVEVPSAASAETLLRAGEQFEMVVTDHLMPEITGAELAANIKANWPALKVLIVSGYADVDGIAPDFARLTKPFREAELSAAISAL</sequence>
<dbReference type="Gene3D" id="3.30.565.10">
    <property type="entry name" value="Histidine kinase-like ATPase, C-terminal domain"/>
    <property type="match status" value="1"/>
</dbReference>